<dbReference type="InterPro" id="IPR022385">
    <property type="entry name" value="Rhs_assc_core"/>
</dbReference>
<evidence type="ECO:0000313" key="3">
    <source>
        <dbReference type="EMBL" id="MCQ1530215.1"/>
    </source>
</evidence>
<dbReference type="PANTHER" id="PTHR32305">
    <property type="match status" value="1"/>
</dbReference>
<name>A0ABT1NG28_9FIRM</name>
<evidence type="ECO:0000259" key="2">
    <source>
        <dbReference type="Pfam" id="PF25023"/>
    </source>
</evidence>
<dbReference type="Pfam" id="PF25023">
    <property type="entry name" value="TEN_YD-shell"/>
    <property type="match status" value="1"/>
</dbReference>
<evidence type="ECO:0000256" key="1">
    <source>
        <dbReference type="ARBA" id="ARBA00022737"/>
    </source>
</evidence>
<dbReference type="RefSeq" id="WP_255227734.1">
    <property type="nucleotide sequence ID" value="NZ_JAJEKE010000010.1"/>
</dbReference>
<sequence>MYMWELTDHDNGWIPDGTGTNLSEESERIYYLEDELGSIIKVIGENGKTSAHYNYDEFGRPLPERKFDQNWPGPDNTFGYTGYQYDVSAGLYYAQARYYMPEIGRFISEDP</sequence>
<dbReference type="EMBL" id="JAJEKE010000010">
    <property type="protein sequence ID" value="MCQ1530215.1"/>
    <property type="molecule type" value="Genomic_DNA"/>
</dbReference>
<dbReference type="InterPro" id="IPR056823">
    <property type="entry name" value="TEN-like_YD-shell"/>
</dbReference>
<keyword evidence="4" id="KW-1185">Reference proteome</keyword>
<proteinExistence type="predicted"/>
<keyword evidence="1" id="KW-0677">Repeat</keyword>
<dbReference type="Proteomes" id="UP001651880">
    <property type="component" value="Unassembled WGS sequence"/>
</dbReference>
<comment type="caution">
    <text evidence="3">The sequence shown here is derived from an EMBL/GenBank/DDBJ whole genome shotgun (WGS) entry which is preliminary data.</text>
</comment>
<protein>
    <recommendedName>
        <fullName evidence="2">Teneurin-like YD-shell domain-containing protein</fullName>
    </recommendedName>
</protein>
<evidence type="ECO:0000313" key="4">
    <source>
        <dbReference type="Proteomes" id="UP001651880"/>
    </source>
</evidence>
<dbReference type="Gene3D" id="2.180.10.10">
    <property type="entry name" value="RHS repeat-associated core"/>
    <property type="match status" value="1"/>
</dbReference>
<dbReference type="InterPro" id="IPR050708">
    <property type="entry name" value="T6SS_VgrG/RHS"/>
</dbReference>
<reference evidence="3 4" key="1">
    <citation type="submission" date="2021-10" db="EMBL/GenBank/DDBJ databases">
        <title>Lutispora strain m25 sp. nov., a thermophilic, non-spore-forming bacterium isolated from a lab-scale methanogenic bioreactor digesting anaerobic sludge.</title>
        <authorList>
            <person name="El Houari A."/>
            <person name="Mcdonald J."/>
        </authorList>
    </citation>
    <scope>NUCLEOTIDE SEQUENCE [LARGE SCALE GENOMIC DNA]</scope>
    <source>
        <strain evidence="4">m25</strain>
    </source>
</reference>
<feature type="domain" description="Teneurin-like YD-shell" evidence="2">
    <location>
        <begin position="26"/>
        <end position="110"/>
    </location>
</feature>
<gene>
    <name evidence="3" type="ORF">LJD61_11730</name>
</gene>
<organism evidence="3 4">
    <name type="scientific">Lutispora saccharofermentans</name>
    <dbReference type="NCBI Taxonomy" id="3024236"/>
    <lineage>
        <taxon>Bacteria</taxon>
        <taxon>Bacillati</taxon>
        <taxon>Bacillota</taxon>
        <taxon>Clostridia</taxon>
        <taxon>Lutisporales</taxon>
        <taxon>Lutisporaceae</taxon>
        <taxon>Lutispora</taxon>
    </lineage>
</organism>
<accession>A0ABT1NG28</accession>
<dbReference type="NCBIfam" id="TIGR03696">
    <property type="entry name" value="Rhs_assc_core"/>
    <property type="match status" value="1"/>
</dbReference>
<dbReference type="PANTHER" id="PTHR32305:SF15">
    <property type="entry name" value="PROTEIN RHSA-RELATED"/>
    <property type="match status" value="1"/>
</dbReference>